<proteinExistence type="inferred from homology"/>
<dbReference type="GO" id="GO:0006508">
    <property type="term" value="P:proteolysis"/>
    <property type="evidence" value="ECO:0007669"/>
    <property type="project" value="UniProtKB-KW"/>
</dbReference>
<keyword evidence="3 7" id="KW-0812">Transmembrane</keyword>
<evidence type="ECO:0000256" key="7">
    <source>
        <dbReference type="SAM" id="Phobius"/>
    </source>
</evidence>
<reference evidence="9 10" key="1">
    <citation type="submission" date="2016-11" db="EMBL/GenBank/DDBJ databases">
        <authorList>
            <person name="Jaros S."/>
            <person name="Januszkiewicz K."/>
            <person name="Wedrychowicz H."/>
        </authorList>
    </citation>
    <scope>NUCLEOTIDE SEQUENCE [LARGE SCALE GENOMIC DNA]</scope>
    <source>
        <strain evidence="9 10">CGMCC 4.5723</strain>
    </source>
</reference>
<name>A0A1M6R9N1_9ACTN</name>
<keyword evidence="10" id="KW-1185">Reference proteome</keyword>
<gene>
    <name evidence="9" type="ORF">SAMN05421803_11718</name>
</gene>
<dbReference type="Pfam" id="PF01694">
    <property type="entry name" value="Rhomboid"/>
    <property type="match status" value="1"/>
</dbReference>
<dbReference type="RefSeq" id="WP_073381578.1">
    <property type="nucleotide sequence ID" value="NZ_FQZK01000017.1"/>
</dbReference>
<feature type="transmembrane region" description="Helical" evidence="7">
    <location>
        <begin position="97"/>
        <end position="117"/>
    </location>
</feature>
<evidence type="ECO:0000259" key="8">
    <source>
        <dbReference type="Pfam" id="PF01694"/>
    </source>
</evidence>
<keyword evidence="6 7" id="KW-0472">Membrane</keyword>
<evidence type="ECO:0000256" key="5">
    <source>
        <dbReference type="ARBA" id="ARBA00022989"/>
    </source>
</evidence>
<dbReference type="InterPro" id="IPR035952">
    <property type="entry name" value="Rhomboid-like_sf"/>
</dbReference>
<sequence>MAAIPLNDDHPVRRTPVVAYLLIAANVLAYLMSPQATTAVWYPADMVERFCAIQDYFMRWGAVPAEMFGYTALAEPSVPQCGAIDGKQVWLSVPASMFVHSGAAHLVGNMVYLFVFGPVVEDRIGRLRFLALYALTGLAAAYGFALGEPQGEIPMVGASGAISGVLGAYLVVQFRSRVTTLVFGVVPMRLPGWALVGSYFVLQYLLYVTTSNAPGAGSGVAYAAHVYGFVAGVIVGWVVYRLRWRSGTRLSDVY</sequence>
<evidence type="ECO:0000256" key="4">
    <source>
        <dbReference type="ARBA" id="ARBA00022801"/>
    </source>
</evidence>
<evidence type="ECO:0000313" key="10">
    <source>
        <dbReference type="Proteomes" id="UP000184452"/>
    </source>
</evidence>
<feature type="transmembrane region" description="Helical" evidence="7">
    <location>
        <begin position="129"/>
        <end position="147"/>
    </location>
</feature>
<accession>A0A1M6R9N1</accession>
<feature type="transmembrane region" description="Helical" evidence="7">
    <location>
        <begin position="12"/>
        <end position="32"/>
    </location>
</feature>
<dbReference type="Gene3D" id="1.20.1540.10">
    <property type="entry name" value="Rhomboid-like"/>
    <property type="match status" value="1"/>
</dbReference>
<keyword evidence="9" id="KW-0645">Protease</keyword>
<dbReference type="AlphaFoldDB" id="A0A1M6R9N1"/>
<comment type="similarity">
    <text evidence="2">Belongs to the peptidase S54 family.</text>
</comment>
<evidence type="ECO:0000256" key="2">
    <source>
        <dbReference type="ARBA" id="ARBA00009045"/>
    </source>
</evidence>
<evidence type="ECO:0000256" key="1">
    <source>
        <dbReference type="ARBA" id="ARBA00004141"/>
    </source>
</evidence>
<evidence type="ECO:0000313" key="9">
    <source>
        <dbReference type="EMBL" id="SHK29185.1"/>
    </source>
</evidence>
<comment type="subcellular location">
    <subcellularLocation>
        <location evidence="1">Membrane</location>
        <topology evidence="1">Multi-pass membrane protein</topology>
    </subcellularLocation>
</comment>
<dbReference type="GO" id="GO:0016020">
    <property type="term" value="C:membrane"/>
    <property type="evidence" value="ECO:0007669"/>
    <property type="project" value="UniProtKB-SubCell"/>
</dbReference>
<feature type="transmembrane region" description="Helical" evidence="7">
    <location>
        <begin position="179"/>
        <end position="202"/>
    </location>
</feature>
<keyword evidence="4" id="KW-0378">Hydrolase</keyword>
<evidence type="ECO:0000256" key="3">
    <source>
        <dbReference type="ARBA" id="ARBA00022692"/>
    </source>
</evidence>
<dbReference type="InterPro" id="IPR022764">
    <property type="entry name" value="Peptidase_S54_rhomboid_dom"/>
</dbReference>
<dbReference type="STRING" id="758803.SAMN05421803_11718"/>
<dbReference type="Proteomes" id="UP000184452">
    <property type="component" value="Unassembled WGS sequence"/>
</dbReference>
<dbReference type="InterPro" id="IPR050925">
    <property type="entry name" value="Rhomboid_protease_S54"/>
</dbReference>
<dbReference type="EMBL" id="FQZK01000017">
    <property type="protein sequence ID" value="SHK29185.1"/>
    <property type="molecule type" value="Genomic_DNA"/>
</dbReference>
<feature type="transmembrane region" description="Helical" evidence="7">
    <location>
        <begin position="153"/>
        <end position="172"/>
    </location>
</feature>
<dbReference type="PANTHER" id="PTHR43731">
    <property type="entry name" value="RHOMBOID PROTEASE"/>
    <property type="match status" value="1"/>
</dbReference>
<feature type="domain" description="Peptidase S54 rhomboid" evidence="8">
    <location>
        <begin position="92"/>
        <end position="241"/>
    </location>
</feature>
<evidence type="ECO:0000256" key="6">
    <source>
        <dbReference type="ARBA" id="ARBA00023136"/>
    </source>
</evidence>
<dbReference type="OrthoDB" id="9814037at2"/>
<protein>
    <submittedName>
        <fullName evidence="9">Membrane associated serine protease, rhomboid family</fullName>
    </submittedName>
</protein>
<dbReference type="PANTHER" id="PTHR43731:SF14">
    <property type="entry name" value="PRESENILIN-ASSOCIATED RHOMBOID-LIKE PROTEIN, MITOCHONDRIAL"/>
    <property type="match status" value="1"/>
</dbReference>
<dbReference type="GO" id="GO:0004252">
    <property type="term" value="F:serine-type endopeptidase activity"/>
    <property type="evidence" value="ECO:0007669"/>
    <property type="project" value="InterPro"/>
</dbReference>
<dbReference type="SUPFAM" id="SSF144091">
    <property type="entry name" value="Rhomboid-like"/>
    <property type="match status" value="1"/>
</dbReference>
<organism evidence="9 10">
    <name type="scientific">Nocardiopsis flavescens</name>
    <dbReference type="NCBI Taxonomy" id="758803"/>
    <lineage>
        <taxon>Bacteria</taxon>
        <taxon>Bacillati</taxon>
        <taxon>Actinomycetota</taxon>
        <taxon>Actinomycetes</taxon>
        <taxon>Streptosporangiales</taxon>
        <taxon>Nocardiopsidaceae</taxon>
        <taxon>Nocardiopsis</taxon>
    </lineage>
</organism>
<keyword evidence="5 7" id="KW-1133">Transmembrane helix</keyword>
<feature type="transmembrane region" description="Helical" evidence="7">
    <location>
        <begin position="222"/>
        <end position="240"/>
    </location>
</feature>